<evidence type="ECO:0000256" key="2">
    <source>
        <dbReference type="ARBA" id="ARBA00022692"/>
    </source>
</evidence>
<keyword evidence="3 6" id="KW-1133">Transmembrane helix</keyword>
<dbReference type="Pfam" id="PF05745">
    <property type="entry name" value="CRPA"/>
    <property type="match status" value="1"/>
</dbReference>
<comment type="subcellular location">
    <subcellularLocation>
        <location evidence="1">Membrane</location>
        <topology evidence="1">Multi-pass membrane protein</topology>
    </subcellularLocation>
</comment>
<accession>H1ZNF8</accession>
<dbReference type="KEGG" id="cra:CTO_0482"/>
<proteinExistence type="predicted"/>
<evidence type="ECO:0000313" key="7">
    <source>
        <dbReference type="EMBL" id="AEP35300.1"/>
    </source>
</evidence>
<protein>
    <submittedName>
        <fullName evidence="7">Sulfur-rich protein</fullName>
    </submittedName>
</protein>
<keyword evidence="4 6" id="KW-0472">Membrane</keyword>
<dbReference type="SMR" id="G4NNI7"/>
<dbReference type="InterPro" id="IPR008436">
    <property type="entry name" value="SRP-like"/>
</dbReference>
<organism evidence="7 8">
    <name type="scientific">Chlamydia trachomatis serovar A (strain A2497)</name>
    <dbReference type="NCBI Taxonomy" id="580047"/>
    <lineage>
        <taxon>Bacteria</taxon>
        <taxon>Pseudomonadati</taxon>
        <taxon>Chlamydiota</taxon>
        <taxon>Chlamydiia</taxon>
        <taxon>Chlamydiales</taxon>
        <taxon>Chlamydiaceae</taxon>
        <taxon>Chlamydia/Chlamydophila group</taxon>
        <taxon>Chlamydia</taxon>
    </lineage>
</organism>
<dbReference type="EMBL" id="CP002401">
    <property type="protein sequence ID" value="AEP35300.1"/>
    <property type="molecule type" value="Genomic_DNA"/>
</dbReference>
<dbReference type="PATRIC" id="fig|580047.4.peg.489"/>
<name>G4NNI7_CHLT4</name>
<evidence type="ECO:0000256" key="6">
    <source>
        <dbReference type="SAM" id="Phobius"/>
    </source>
</evidence>
<evidence type="ECO:0000313" key="8">
    <source>
        <dbReference type="Proteomes" id="UP000009287"/>
    </source>
</evidence>
<dbReference type="AlphaFoldDB" id="G4NNI7"/>
<dbReference type="GO" id="GO:0019867">
    <property type="term" value="C:outer membrane"/>
    <property type="evidence" value="ECO:0007669"/>
    <property type="project" value="InterPro"/>
</dbReference>
<dbReference type="KEGG" id="cty:CTR_4431"/>
<evidence type="ECO:0000256" key="1">
    <source>
        <dbReference type="ARBA" id="ARBA00004141"/>
    </source>
</evidence>
<feature type="region of interest" description="Disordered" evidence="5">
    <location>
        <begin position="1"/>
        <end position="20"/>
    </location>
</feature>
<gene>
    <name evidence="7" type="ordered locus">CTO_0482</name>
</gene>
<reference evidence="7 8" key="1">
    <citation type="journal article" date="2011" name="J. Exp. Med.">
        <title>A live-attenuated chlamydial vaccine protects against trachoma in nonhuman primates.</title>
        <authorList>
            <person name="Kari L."/>
            <person name="Whitmire W.M."/>
            <person name="Olivares-Zavaleta N."/>
            <person name="Goheen M.M."/>
            <person name="Taylor L.D."/>
            <person name="Carlson J.H."/>
            <person name="Sturdevant G.L."/>
            <person name="Lu C."/>
            <person name="Bakios L.E."/>
            <person name="Randall L.B."/>
            <person name="Parnell M.J."/>
            <person name="Zhong G."/>
            <person name="Caldwell H.D."/>
        </authorList>
    </citation>
    <scope>NUCLEOTIDE SEQUENCE [LARGE SCALE GENOMIC DNA]</scope>
    <source>
        <strain evidence="7 8">A2497</strain>
    </source>
</reference>
<dbReference type="RefSeq" id="WP_011324736.1">
    <property type="nucleotide sequence ID" value="NC_016798.1"/>
</dbReference>
<feature type="transmembrane region" description="Helical" evidence="6">
    <location>
        <begin position="39"/>
        <end position="63"/>
    </location>
</feature>
<evidence type="ECO:0000256" key="3">
    <source>
        <dbReference type="ARBA" id="ARBA00022989"/>
    </source>
</evidence>
<keyword evidence="2 6" id="KW-0812">Transmembrane</keyword>
<accession>G4NNI7</accession>
<evidence type="ECO:0000256" key="5">
    <source>
        <dbReference type="SAM" id="MobiDB-lite"/>
    </source>
</evidence>
<evidence type="ECO:0000256" key="4">
    <source>
        <dbReference type="ARBA" id="ARBA00023136"/>
    </source>
</evidence>
<sequence length="152" mass="16133">MSTVPVVQGAGSSNSAQDISTSSAPLTLKERISNLLSSTAFKVGLVVIGLLLVIATLIFLVSAASFVNAIYLVAIPAILGCVNICVGILSMEGHCSPERWILCKKVLKTSEDIIDDGQINNSNKVFTDERLNAIDGVVESLSRRNSLVDQTQ</sequence>
<feature type="transmembrane region" description="Helical" evidence="6">
    <location>
        <begin position="69"/>
        <end position="89"/>
    </location>
</feature>
<dbReference type="Proteomes" id="UP000009287">
    <property type="component" value="Chromosome"/>
</dbReference>